<gene>
    <name evidence="1" type="ORF">PSON_ATCC_30995.1.T0540026</name>
</gene>
<proteinExistence type="predicted"/>
<dbReference type="OrthoDB" id="77931at2759"/>
<protein>
    <submittedName>
        <fullName evidence="1">Uncharacterized protein</fullName>
    </submittedName>
</protein>
<organism evidence="1 2">
    <name type="scientific">Paramecium sonneborni</name>
    <dbReference type="NCBI Taxonomy" id="65129"/>
    <lineage>
        <taxon>Eukaryota</taxon>
        <taxon>Sar</taxon>
        <taxon>Alveolata</taxon>
        <taxon>Ciliophora</taxon>
        <taxon>Intramacronucleata</taxon>
        <taxon>Oligohymenophorea</taxon>
        <taxon>Peniculida</taxon>
        <taxon>Parameciidae</taxon>
        <taxon>Paramecium</taxon>
    </lineage>
</organism>
<keyword evidence="2" id="KW-1185">Reference proteome</keyword>
<accession>A0A8S1NGM0</accession>
<dbReference type="EMBL" id="CAJJDN010000054">
    <property type="protein sequence ID" value="CAD8089261.1"/>
    <property type="molecule type" value="Genomic_DNA"/>
</dbReference>
<sequence length="130" mass="15643">MLLRRFYIDFSTQQCLSIQGFYSVTINTNKYSIFYKEKCLEIFQISLNLREGIWRPNSLLDYLFFCIRNIENFNEGWTVENKSYQEDILVHNVKNDSLKVNLIQIVLYVMEFQIIQFLSSQIKMVNIFII</sequence>
<reference evidence="1" key="1">
    <citation type="submission" date="2021-01" db="EMBL/GenBank/DDBJ databases">
        <authorList>
            <consortium name="Genoscope - CEA"/>
            <person name="William W."/>
        </authorList>
    </citation>
    <scope>NUCLEOTIDE SEQUENCE</scope>
</reference>
<name>A0A8S1NGM0_9CILI</name>
<evidence type="ECO:0000313" key="2">
    <source>
        <dbReference type="Proteomes" id="UP000692954"/>
    </source>
</evidence>
<evidence type="ECO:0000313" key="1">
    <source>
        <dbReference type="EMBL" id="CAD8089261.1"/>
    </source>
</evidence>
<dbReference type="AlphaFoldDB" id="A0A8S1NGM0"/>
<dbReference type="Proteomes" id="UP000692954">
    <property type="component" value="Unassembled WGS sequence"/>
</dbReference>
<comment type="caution">
    <text evidence="1">The sequence shown here is derived from an EMBL/GenBank/DDBJ whole genome shotgun (WGS) entry which is preliminary data.</text>
</comment>